<gene>
    <name evidence="1" type="ORF">B7T07_20905</name>
</gene>
<evidence type="ECO:0000313" key="1">
    <source>
        <dbReference type="EMBL" id="PUW01547.1"/>
    </source>
</evidence>
<name>A0AA44Z6L1_CROSK</name>
<organism evidence="1 2">
    <name type="scientific">Cronobacter sakazakii</name>
    <name type="common">Enterobacter sakazakii</name>
    <dbReference type="NCBI Taxonomy" id="28141"/>
    <lineage>
        <taxon>Bacteria</taxon>
        <taxon>Pseudomonadati</taxon>
        <taxon>Pseudomonadota</taxon>
        <taxon>Gammaproteobacteria</taxon>
        <taxon>Enterobacterales</taxon>
        <taxon>Enterobacteriaceae</taxon>
        <taxon>Cronobacter</taxon>
    </lineage>
</organism>
<dbReference type="Proteomes" id="UP000244856">
    <property type="component" value="Unassembled WGS sequence"/>
</dbReference>
<comment type="caution">
    <text evidence="1">The sequence shown here is derived from an EMBL/GenBank/DDBJ whole genome shotgun (WGS) entry which is preliminary data.</text>
</comment>
<evidence type="ECO:0000313" key="2">
    <source>
        <dbReference type="Proteomes" id="UP000244856"/>
    </source>
</evidence>
<accession>A0AA44Z6L1</accession>
<reference evidence="1 2" key="1">
    <citation type="submission" date="2017-04" db="EMBL/GenBank/DDBJ databases">
        <title>Cronobacter sakazakii, ST83 Lineage Isolates.</title>
        <authorList>
            <person name="Chase H."/>
            <person name="Tall B."/>
            <person name="Gopinath G."/>
            <person name="Lehner A."/>
        </authorList>
    </citation>
    <scope>NUCLEOTIDE SEQUENCE [LARGE SCALE GENOMIC DNA]</scope>
    <source>
        <strain evidence="1 2">MOD1_Comp15</strain>
    </source>
</reference>
<dbReference type="RefSeq" id="WP_085107924.1">
    <property type="nucleotide sequence ID" value="NZ_JARHTY010000061.1"/>
</dbReference>
<protein>
    <submittedName>
        <fullName evidence="1">Succinate dehydrogenase flavoprotein subunit</fullName>
    </submittedName>
</protein>
<dbReference type="EMBL" id="NCTU01000023">
    <property type="protein sequence ID" value="PUW01547.1"/>
    <property type="molecule type" value="Genomic_DNA"/>
</dbReference>
<sequence>MQFDPQIVAQAKAFVNAFREGKRAHVPPLRFEFWQQFMTTVRAELEAKA</sequence>
<dbReference type="AlphaFoldDB" id="A0AA44Z6L1"/>
<proteinExistence type="predicted"/>